<dbReference type="CDD" id="cd06587">
    <property type="entry name" value="VOC"/>
    <property type="match status" value="1"/>
</dbReference>
<proteinExistence type="predicted"/>
<dbReference type="InterPro" id="IPR041581">
    <property type="entry name" value="Glyoxalase_6"/>
</dbReference>
<dbReference type="PANTHER" id="PTHR35908:SF1">
    <property type="entry name" value="CONSERVED PROTEIN"/>
    <property type="match status" value="1"/>
</dbReference>
<dbReference type="RefSeq" id="WP_078712513.1">
    <property type="nucleotide sequence ID" value="NZ_FUWY01000007.1"/>
</dbReference>
<dbReference type="SUPFAM" id="SSF54593">
    <property type="entry name" value="Glyoxalase/Bleomycin resistance protein/Dihydroxybiphenyl dioxygenase"/>
    <property type="match status" value="1"/>
</dbReference>
<dbReference type="Pfam" id="PF18029">
    <property type="entry name" value="Glyoxalase_6"/>
    <property type="match status" value="1"/>
</dbReference>
<dbReference type="OrthoDB" id="1645442at2"/>
<keyword evidence="3" id="KW-1185">Reference proteome</keyword>
<dbReference type="Gene3D" id="3.10.180.10">
    <property type="entry name" value="2,3-Dihydroxybiphenyl 1,2-Dioxygenase, domain 1"/>
    <property type="match status" value="1"/>
</dbReference>
<gene>
    <name evidence="2" type="ORF">SAMN02745191_2115</name>
</gene>
<dbReference type="STRING" id="118967.SAMN02745191_2115"/>
<protein>
    <recommendedName>
        <fullName evidence="1">Glyoxalase-like domain-containing protein</fullName>
    </recommendedName>
</protein>
<evidence type="ECO:0000313" key="3">
    <source>
        <dbReference type="Proteomes" id="UP000243297"/>
    </source>
</evidence>
<feature type="domain" description="Glyoxalase-like" evidence="1">
    <location>
        <begin position="10"/>
        <end position="120"/>
    </location>
</feature>
<dbReference type="EMBL" id="FUWY01000007">
    <property type="protein sequence ID" value="SJZ93936.1"/>
    <property type="molecule type" value="Genomic_DNA"/>
</dbReference>
<dbReference type="Proteomes" id="UP000243297">
    <property type="component" value="Unassembled WGS sequence"/>
</dbReference>
<dbReference type="PANTHER" id="PTHR35908">
    <property type="entry name" value="HYPOTHETICAL FUSION PROTEIN"/>
    <property type="match status" value="1"/>
</dbReference>
<dbReference type="InterPro" id="IPR029068">
    <property type="entry name" value="Glyas_Bleomycin-R_OHBP_Dase"/>
</dbReference>
<sequence length="124" mass="14426">MNKEVKLGNIMIDCKDDLILQEFYHQLLHWEKVNLYGCLGIKSSTGILFLFSKEEDFIEPVWPEEENKQQKQIHFDFQFNNIEEAKIKAIQLGAHIASNQYGDTDFITMIDPSGHPFCICKSDE</sequence>
<reference evidence="3" key="1">
    <citation type="submission" date="2017-02" db="EMBL/GenBank/DDBJ databases">
        <authorList>
            <person name="Varghese N."/>
            <person name="Submissions S."/>
        </authorList>
    </citation>
    <scope>NUCLEOTIDE SEQUENCE [LARGE SCALE GENOMIC DNA]</scope>
    <source>
        <strain evidence="3">ATCC 25662</strain>
    </source>
</reference>
<dbReference type="AlphaFoldDB" id="A0A1T4PRR6"/>
<evidence type="ECO:0000259" key="1">
    <source>
        <dbReference type="Pfam" id="PF18029"/>
    </source>
</evidence>
<accession>A0A1T4PRR6</accession>
<evidence type="ECO:0000313" key="2">
    <source>
        <dbReference type="EMBL" id="SJZ93936.1"/>
    </source>
</evidence>
<organism evidence="2 3">
    <name type="scientific">Anaerorhabdus furcosa</name>
    <dbReference type="NCBI Taxonomy" id="118967"/>
    <lineage>
        <taxon>Bacteria</taxon>
        <taxon>Bacillati</taxon>
        <taxon>Bacillota</taxon>
        <taxon>Erysipelotrichia</taxon>
        <taxon>Erysipelotrichales</taxon>
        <taxon>Erysipelotrichaceae</taxon>
        <taxon>Anaerorhabdus</taxon>
    </lineage>
</organism>
<name>A0A1T4PRR6_9FIRM</name>